<organism evidence="1 2">
    <name type="scientific">Enterococcus saccharolyticus subsp. saccharolyticus ATCC 43076</name>
    <dbReference type="NCBI Taxonomy" id="1139996"/>
    <lineage>
        <taxon>Bacteria</taxon>
        <taxon>Bacillati</taxon>
        <taxon>Bacillota</taxon>
        <taxon>Bacilli</taxon>
        <taxon>Lactobacillales</taxon>
        <taxon>Enterococcaceae</taxon>
        <taxon>Enterococcus</taxon>
    </lineage>
</organism>
<protein>
    <submittedName>
        <fullName evidence="1">Uncharacterized protein</fullName>
    </submittedName>
</protein>
<evidence type="ECO:0000313" key="2">
    <source>
        <dbReference type="Proteomes" id="UP000014136"/>
    </source>
</evidence>
<gene>
    <name evidence="1" type="ORF">OMQ_00192</name>
</gene>
<proteinExistence type="predicted"/>
<dbReference type="OrthoDB" id="2186696at2"/>
<reference evidence="1 2" key="1">
    <citation type="submission" date="2013-03" db="EMBL/GenBank/DDBJ databases">
        <title>The Genome Sequence of Enterococcus saccharolyticus ATCC_43076 (Illumina only assembly).</title>
        <authorList>
            <consortium name="The Broad Institute Genomics Platform"/>
            <consortium name="The Broad Institute Genome Sequencing Center for Infectious Disease"/>
            <person name="Earl A."/>
            <person name="Russ C."/>
            <person name="Gilmore M."/>
            <person name="Surin D."/>
            <person name="Walker B."/>
            <person name="Young S."/>
            <person name="Zeng Q."/>
            <person name="Gargeya S."/>
            <person name="Fitzgerald M."/>
            <person name="Haas B."/>
            <person name="Abouelleil A."/>
            <person name="Allen A.W."/>
            <person name="Alvarado L."/>
            <person name="Arachchi H.M."/>
            <person name="Berlin A.M."/>
            <person name="Chapman S.B."/>
            <person name="Gainer-Dewar J."/>
            <person name="Goldberg J."/>
            <person name="Griggs A."/>
            <person name="Gujja S."/>
            <person name="Hansen M."/>
            <person name="Howarth C."/>
            <person name="Imamovic A."/>
            <person name="Ireland A."/>
            <person name="Larimer J."/>
            <person name="McCowan C."/>
            <person name="Murphy C."/>
            <person name="Pearson M."/>
            <person name="Poon T.W."/>
            <person name="Priest M."/>
            <person name="Roberts A."/>
            <person name="Saif S."/>
            <person name="Shea T."/>
            <person name="Sisk P."/>
            <person name="Sykes S."/>
            <person name="Wortman J."/>
            <person name="Nusbaum C."/>
            <person name="Birren B."/>
        </authorList>
    </citation>
    <scope>NUCLEOTIDE SEQUENCE [LARGE SCALE GENOMIC DNA]</scope>
    <source>
        <strain evidence="1 2">ATCC 43076</strain>
    </source>
</reference>
<dbReference type="HOGENOM" id="CLU_196138_0_0_9"/>
<dbReference type="eggNOG" id="ENOG502ZU19">
    <property type="taxonomic scope" value="Bacteria"/>
</dbReference>
<accession>S0NQB1</accession>
<keyword evidence="2" id="KW-1185">Reference proteome</keyword>
<comment type="caution">
    <text evidence="1">The sequence shown here is derived from an EMBL/GenBank/DDBJ whole genome shotgun (WGS) entry which is preliminary data.</text>
</comment>
<dbReference type="Proteomes" id="UP000014136">
    <property type="component" value="Unassembled WGS sequence"/>
</dbReference>
<sequence length="78" mass="8644">MSTFGKFETTVVPSEIGETFTVDTPVAFTVHDHLETGIVTKQLKNSAVIEINETADNKQLMSKSNGVIIVNYKQMKKI</sequence>
<dbReference type="PATRIC" id="fig|1139996.3.peg.182"/>
<evidence type="ECO:0000313" key="1">
    <source>
        <dbReference type="EMBL" id="EOT30489.1"/>
    </source>
</evidence>
<dbReference type="RefSeq" id="WP_016174004.1">
    <property type="nucleotide sequence ID" value="NZ_KE136389.1"/>
</dbReference>
<dbReference type="EMBL" id="AHYT01000001">
    <property type="protein sequence ID" value="EOT30489.1"/>
    <property type="molecule type" value="Genomic_DNA"/>
</dbReference>
<dbReference type="AlphaFoldDB" id="S0NQB1"/>
<name>S0NQB1_9ENTE</name>